<proteinExistence type="predicted"/>
<name>A0A6J4QZY7_9ACTN</name>
<organism evidence="1">
    <name type="scientific">uncultured Rubrobacteraceae bacterium</name>
    <dbReference type="NCBI Taxonomy" id="349277"/>
    <lineage>
        <taxon>Bacteria</taxon>
        <taxon>Bacillati</taxon>
        <taxon>Actinomycetota</taxon>
        <taxon>Rubrobacteria</taxon>
        <taxon>Rubrobacterales</taxon>
        <taxon>Rubrobacteraceae</taxon>
        <taxon>environmental samples</taxon>
    </lineage>
</organism>
<protein>
    <submittedName>
        <fullName evidence="1">Uncharacterized protein</fullName>
    </submittedName>
</protein>
<gene>
    <name evidence="1" type="ORF">AVDCRST_MAG37-3041</name>
</gene>
<evidence type="ECO:0000313" key="1">
    <source>
        <dbReference type="EMBL" id="CAA9455912.1"/>
    </source>
</evidence>
<sequence length="39" mass="4403">MRFAVRFEGACHKDKKTIMFGASVLDVHVRHGDTPGECR</sequence>
<reference evidence="1" key="1">
    <citation type="submission" date="2020-02" db="EMBL/GenBank/DDBJ databases">
        <authorList>
            <person name="Meier V. D."/>
        </authorList>
    </citation>
    <scope>NUCLEOTIDE SEQUENCE</scope>
    <source>
        <strain evidence="1">AVDCRST_MAG37</strain>
    </source>
</reference>
<dbReference type="AlphaFoldDB" id="A0A6J4QZY7"/>
<accession>A0A6J4QZY7</accession>
<dbReference type="EMBL" id="CADCVD010000154">
    <property type="protein sequence ID" value="CAA9455912.1"/>
    <property type="molecule type" value="Genomic_DNA"/>
</dbReference>